<evidence type="ECO:0000313" key="1">
    <source>
        <dbReference type="EMBL" id="QHU09053.1"/>
    </source>
</evidence>
<dbReference type="AlphaFoldDB" id="A0A6C0JUL6"/>
<dbReference type="EMBL" id="MN740703">
    <property type="protein sequence ID" value="QHU09053.1"/>
    <property type="molecule type" value="Genomic_DNA"/>
</dbReference>
<sequence>MNTVSGTPVVCCSNEDVSHDDITSNTINNSGLITTLDLKATNNIQTASLTATGLIESQELNITNEIETQDIVSVNSYFNETTYGHIPNTLISYNDPSATVLYTSSITTLNVWYLLEAGQSVPLPLYPIRKNDIKVGSIINLKASLVILDGVVASPTVWNFRPYVGYSTPPWYFTVPAITSNTQQFINLEFEFICTATSGGGSGTLSFTYKSKMDYSHDNFNVNFTHNRSDSITANASGGIFPFRIEWRMLNNSASKLYQRLTYTLTRR</sequence>
<organism evidence="1">
    <name type="scientific">viral metagenome</name>
    <dbReference type="NCBI Taxonomy" id="1070528"/>
    <lineage>
        <taxon>unclassified sequences</taxon>
        <taxon>metagenomes</taxon>
        <taxon>organismal metagenomes</taxon>
    </lineage>
</organism>
<reference evidence="1" key="1">
    <citation type="journal article" date="2020" name="Nature">
        <title>Giant virus diversity and host interactions through global metagenomics.</title>
        <authorList>
            <person name="Schulz F."/>
            <person name="Roux S."/>
            <person name="Paez-Espino D."/>
            <person name="Jungbluth S."/>
            <person name="Walsh D.A."/>
            <person name="Denef V.J."/>
            <person name="McMahon K.D."/>
            <person name="Konstantinidis K.T."/>
            <person name="Eloe-Fadrosh E.A."/>
            <person name="Kyrpides N.C."/>
            <person name="Woyke T."/>
        </authorList>
    </citation>
    <scope>NUCLEOTIDE SEQUENCE</scope>
    <source>
        <strain evidence="1">GVMAG-S-1064190-84</strain>
    </source>
</reference>
<protein>
    <submittedName>
        <fullName evidence="1">Uncharacterized protein</fullName>
    </submittedName>
</protein>
<accession>A0A6C0JUL6</accession>
<proteinExistence type="predicted"/>
<name>A0A6C0JUL6_9ZZZZ</name>